<dbReference type="InterPro" id="IPR041561">
    <property type="entry name" value="PglD_N"/>
</dbReference>
<protein>
    <submittedName>
        <fullName evidence="3">Acetyltransferase</fullName>
    </submittedName>
</protein>
<gene>
    <name evidence="3" type="ORF">ACFS7Y_04930</name>
</gene>
<comment type="caution">
    <text evidence="3">The sequence shown here is derived from an EMBL/GenBank/DDBJ whole genome shotgun (WGS) entry which is preliminary data.</text>
</comment>
<organism evidence="3 4">
    <name type="scientific">Sphingobacterium bambusae</name>
    <dbReference type="NCBI Taxonomy" id="662858"/>
    <lineage>
        <taxon>Bacteria</taxon>
        <taxon>Pseudomonadati</taxon>
        <taxon>Bacteroidota</taxon>
        <taxon>Sphingobacteriia</taxon>
        <taxon>Sphingobacteriales</taxon>
        <taxon>Sphingobacteriaceae</taxon>
        <taxon>Sphingobacterium</taxon>
    </lineage>
</organism>
<dbReference type="InterPro" id="IPR020019">
    <property type="entry name" value="AcTrfase_PglD-like"/>
</dbReference>
<dbReference type="PANTHER" id="PTHR43300:SF7">
    <property type="entry name" value="UDP-N-ACETYLBACILLOSAMINE N-ACETYLTRANSFERASE"/>
    <property type="match status" value="1"/>
</dbReference>
<dbReference type="CDD" id="cd03360">
    <property type="entry name" value="LbH_AT_putative"/>
    <property type="match status" value="1"/>
</dbReference>
<name>A0ABW6BFS8_9SPHI</name>
<dbReference type="Proteomes" id="UP001597525">
    <property type="component" value="Unassembled WGS sequence"/>
</dbReference>
<dbReference type="Gene3D" id="2.160.10.10">
    <property type="entry name" value="Hexapeptide repeat proteins"/>
    <property type="match status" value="1"/>
</dbReference>
<evidence type="ECO:0000313" key="3">
    <source>
        <dbReference type="EMBL" id="MFD2966715.1"/>
    </source>
</evidence>
<keyword evidence="4" id="KW-1185">Reference proteome</keyword>
<evidence type="ECO:0000259" key="2">
    <source>
        <dbReference type="Pfam" id="PF17836"/>
    </source>
</evidence>
<dbReference type="NCBIfam" id="TIGR03570">
    <property type="entry name" value="NeuD_NnaD"/>
    <property type="match status" value="1"/>
</dbReference>
<dbReference type="SUPFAM" id="SSF51161">
    <property type="entry name" value="Trimeric LpxA-like enzymes"/>
    <property type="match status" value="1"/>
</dbReference>
<evidence type="ECO:0000256" key="1">
    <source>
        <dbReference type="ARBA" id="ARBA00007274"/>
    </source>
</evidence>
<dbReference type="PANTHER" id="PTHR43300">
    <property type="entry name" value="ACETYLTRANSFERASE"/>
    <property type="match status" value="1"/>
</dbReference>
<dbReference type="InterPro" id="IPR011004">
    <property type="entry name" value="Trimer_LpxA-like_sf"/>
</dbReference>
<sequence>MMEKQELFIYGASGHGKVIVEIAERLSYSIIGLVDANPEIKNLLGYPVSTSDDSAVNAFWIIGIGNNGIRKKISLAEVRPYISLIHPAANLSKRTTIGEGTVVMAGVSINADVCVGKHCIINTNASVDHDCNIADYVHVSPNAALAGNVTVGEGTHIGIGASIIQGLTIGRWCTIGAGAVIIQDVPDGATVVGNPGRVIKVNQAE</sequence>
<dbReference type="Pfam" id="PF00132">
    <property type="entry name" value="Hexapep"/>
    <property type="match status" value="1"/>
</dbReference>
<reference evidence="4" key="1">
    <citation type="journal article" date="2019" name="Int. J. Syst. Evol. Microbiol.">
        <title>The Global Catalogue of Microorganisms (GCM) 10K type strain sequencing project: providing services to taxonomists for standard genome sequencing and annotation.</title>
        <authorList>
            <consortium name="The Broad Institute Genomics Platform"/>
            <consortium name="The Broad Institute Genome Sequencing Center for Infectious Disease"/>
            <person name="Wu L."/>
            <person name="Ma J."/>
        </authorList>
    </citation>
    <scope>NUCLEOTIDE SEQUENCE [LARGE SCALE GENOMIC DNA]</scope>
    <source>
        <strain evidence="4">KCTC 22814</strain>
    </source>
</reference>
<evidence type="ECO:0000313" key="4">
    <source>
        <dbReference type="Proteomes" id="UP001597525"/>
    </source>
</evidence>
<accession>A0ABW6BFS8</accession>
<dbReference type="Gene3D" id="3.40.50.20">
    <property type="match status" value="1"/>
</dbReference>
<dbReference type="Pfam" id="PF17836">
    <property type="entry name" value="PglD_N"/>
    <property type="match status" value="1"/>
</dbReference>
<proteinExistence type="inferred from homology"/>
<dbReference type="InterPro" id="IPR050179">
    <property type="entry name" value="Trans_hexapeptide_repeat"/>
</dbReference>
<dbReference type="EMBL" id="JBHUPB010000004">
    <property type="protein sequence ID" value="MFD2966715.1"/>
    <property type="molecule type" value="Genomic_DNA"/>
</dbReference>
<comment type="similarity">
    <text evidence="1">Belongs to the transferase hexapeptide repeat family.</text>
</comment>
<dbReference type="RefSeq" id="WP_320182416.1">
    <property type="nucleotide sequence ID" value="NZ_CP138332.1"/>
</dbReference>
<dbReference type="InterPro" id="IPR001451">
    <property type="entry name" value="Hexapep"/>
</dbReference>
<feature type="domain" description="PglD N-terminal" evidence="2">
    <location>
        <begin position="7"/>
        <end position="73"/>
    </location>
</feature>